<organism evidence="1">
    <name type="scientific">Fopius arisanus</name>
    <dbReference type="NCBI Taxonomy" id="64838"/>
    <lineage>
        <taxon>Eukaryota</taxon>
        <taxon>Metazoa</taxon>
        <taxon>Ecdysozoa</taxon>
        <taxon>Arthropoda</taxon>
        <taxon>Hexapoda</taxon>
        <taxon>Insecta</taxon>
        <taxon>Pterygota</taxon>
        <taxon>Neoptera</taxon>
        <taxon>Endopterygota</taxon>
        <taxon>Hymenoptera</taxon>
        <taxon>Apocrita</taxon>
        <taxon>Ichneumonoidea</taxon>
        <taxon>Braconidae</taxon>
        <taxon>Opiinae</taxon>
        <taxon>Fopius</taxon>
    </lineage>
</organism>
<keyword evidence="2" id="KW-1185">Reference proteome</keyword>
<gene>
    <name evidence="1" type="primary">Y119</name>
    <name evidence="3" type="synonym">LOC105270501</name>
    <name evidence="3" type="synonym">pif-1</name>
    <name evidence="1" type="ORF">g.5215</name>
</gene>
<accession>A0A0C9R7V1</accession>
<dbReference type="EMBL" id="GBYB01002836">
    <property type="protein sequence ID" value="JAG72603.1"/>
    <property type="molecule type" value="Transcribed_RNA"/>
</dbReference>
<dbReference type="Pfam" id="PF05092">
    <property type="entry name" value="PIF"/>
    <property type="match status" value="1"/>
</dbReference>
<sequence>MKHLFFTGFLVVVILGVLVYAVISAQKRMQRTTAGEITIPEFRIVGVKFEIPEKSVVIENSRKCTAHNRVPCKLNDVITFMDCQELSVKCYHFKENTKFIENGKEYEIPKNETKNDGYLLPINKEANCNIYHGNLVLISISPNETEYLMMCECKNPGYVNKTSLLGACDDAQICDGHVKDINKPVEKIECICRKGEINKVYENEKVPTCKPMTVQEANKEYADWTSLVLWNSNRLLRLKNFHPSIHTAVHVKHLLDPCASSLNDSTIPIQNGYFDPSLGTCRFSDFGIPVHRGIFDDSRIQNESRCSIDGALATTIYKRIRITDHLTDKMHRQRRRITTIQTSLKTVSKLNNTEITIAIPDNIHFSRTAQLFMSIPKDIYACKCTAGIFTYRCLIERKGHYISNGIPIPIYHSPLLWWWTEWKELEGLNREITAGGHGNGVEINMEKLVTAPLLQFYGVEYGHMYSGLISFNNEAAFELHARAATNY</sequence>
<evidence type="ECO:0000313" key="1">
    <source>
        <dbReference type="EMBL" id="JAG72603.1"/>
    </source>
</evidence>
<dbReference type="KEGG" id="fas:105270501"/>
<reference evidence="1" key="1">
    <citation type="submission" date="2015-01" db="EMBL/GenBank/DDBJ databases">
        <title>Transcriptome Assembly of Fopius arisanus.</title>
        <authorList>
            <person name="Geib S."/>
        </authorList>
    </citation>
    <scope>NUCLEOTIDE SEQUENCE</scope>
</reference>
<dbReference type="Proteomes" id="UP000694866">
    <property type="component" value="Unplaced"/>
</dbReference>
<evidence type="ECO:0000313" key="2">
    <source>
        <dbReference type="Proteomes" id="UP000694866"/>
    </source>
</evidence>
<name>A0A0C9R7V1_9HYME</name>
<dbReference type="InterPro" id="IPR007784">
    <property type="entry name" value="PIR"/>
</dbReference>
<dbReference type="RefSeq" id="NP_001401481.1">
    <property type="nucleotide sequence ID" value="NM_001414552.1"/>
</dbReference>
<dbReference type="OrthoDB" id="9411774at2759"/>
<evidence type="ECO:0000313" key="3">
    <source>
        <dbReference type="RefSeq" id="NP_001401481.1"/>
    </source>
</evidence>
<accession>A0A9R1U741</accession>
<protein>
    <submittedName>
        <fullName evidence="3">Uncharacterized LOC105270501</fullName>
    </submittedName>
    <submittedName>
        <fullName evidence="1">Y119 protein</fullName>
    </submittedName>
</protein>
<proteinExistence type="predicted"/>
<reference evidence="3" key="2">
    <citation type="submission" date="2025-04" db="UniProtKB">
        <authorList>
            <consortium name="RefSeq"/>
        </authorList>
    </citation>
    <scope>IDENTIFICATION</scope>
</reference>
<dbReference type="AlphaFoldDB" id="A0A0C9R7V1"/>